<dbReference type="PANTHER" id="PTHR11358">
    <property type="entry name" value="ARGINASE/AGMATINASE"/>
    <property type="match status" value="1"/>
</dbReference>
<evidence type="ECO:0000313" key="4">
    <source>
        <dbReference type="EMBL" id="KJE88853.1"/>
    </source>
</evidence>
<sequence>MIKQALYSYMPNRANLSLAVHICSIQQRKMPKPGDPRLGELIQQGSAGRLVLLGFPFDEGVRRNGGRLGSKDGPDSVRKYISGMGTLINPELNVNLNTISISDAGNIRSDIKLEDAHQLLSSKVAELIGAGSIPFVIGGGNDQSYANARGLILQRSKSIGVVNIDAHFDVRPLEHGTVHSGTPFYQLLRDPEFINAAGKFVEFAAQGSQCSAEHAEFIRQRNHRIMWLSEVKSAKKQAGMQTVFKNLLDSLGDDLFVSFDLDAVRGADAPGVSCSSCIGLSAQDALDICFVAGRHPNVRLFDLSEFNPAIEEYRTGRLVVMMFYHFALGLAQRELDLKQASA</sequence>
<evidence type="ECO:0000256" key="2">
    <source>
        <dbReference type="ARBA" id="ARBA00022801"/>
    </source>
</evidence>
<dbReference type="GO" id="GO:0046872">
    <property type="term" value="F:metal ion binding"/>
    <property type="evidence" value="ECO:0007669"/>
    <property type="project" value="UniProtKB-KW"/>
</dbReference>
<dbReference type="GO" id="GO:0033389">
    <property type="term" value="P:putrescine biosynthetic process from arginine, via agmatine"/>
    <property type="evidence" value="ECO:0007669"/>
    <property type="project" value="TreeGrafter"/>
</dbReference>
<dbReference type="Gene3D" id="3.40.800.10">
    <property type="entry name" value="Ureohydrolase domain"/>
    <property type="match status" value="1"/>
</dbReference>
<comment type="similarity">
    <text evidence="3">Belongs to the arginase family.</text>
</comment>
<dbReference type="RefSeq" id="XP_004365300.2">
    <property type="nucleotide sequence ID" value="XM_004365243.2"/>
</dbReference>
<dbReference type="PANTHER" id="PTHR11358:SF26">
    <property type="entry name" value="GUANIDINO ACID HYDROLASE, MITOCHONDRIAL"/>
    <property type="match status" value="1"/>
</dbReference>
<dbReference type="Proteomes" id="UP000008743">
    <property type="component" value="Unassembled WGS sequence"/>
</dbReference>
<dbReference type="GO" id="GO:0008783">
    <property type="term" value="F:agmatinase activity"/>
    <property type="evidence" value="ECO:0007669"/>
    <property type="project" value="TreeGrafter"/>
</dbReference>
<dbReference type="InParanoid" id="A0A0D2WII0"/>
<dbReference type="PROSITE" id="PS51409">
    <property type="entry name" value="ARGINASE_2"/>
    <property type="match status" value="1"/>
</dbReference>
<dbReference type="OrthoDB" id="288726at2759"/>
<evidence type="ECO:0000313" key="5">
    <source>
        <dbReference type="Proteomes" id="UP000008743"/>
    </source>
</evidence>
<keyword evidence="1" id="KW-0479">Metal-binding</keyword>
<dbReference type="eggNOG" id="KOG2964">
    <property type="taxonomic scope" value="Eukaryota"/>
</dbReference>
<accession>A0A0D2WII0</accession>
<reference evidence="5" key="1">
    <citation type="submission" date="2011-02" db="EMBL/GenBank/DDBJ databases">
        <title>The Genome Sequence of Capsaspora owczarzaki ATCC 30864.</title>
        <authorList>
            <person name="Russ C."/>
            <person name="Cuomo C."/>
            <person name="Burger G."/>
            <person name="Gray M.W."/>
            <person name="Holland P.W.H."/>
            <person name="King N."/>
            <person name="Lang F.B.F."/>
            <person name="Roger A.J."/>
            <person name="Ruiz-Trillo I."/>
            <person name="Young S.K."/>
            <person name="Zeng Q."/>
            <person name="Gargeya S."/>
            <person name="Alvarado L."/>
            <person name="Berlin A."/>
            <person name="Chapman S.B."/>
            <person name="Chen Z."/>
            <person name="Freedman E."/>
            <person name="Gellesch M."/>
            <person name="Goldberg J."/>
            <person name="Griggs A."/>
            <person name="Gujja S."/>
            <person name="Heilman E."/>
            <person name="Heiman D."/>
            <person name="Howarth C."/>
            <person name="Mehta T."/>
            <person name="Neiman D."/>
            <person name="Pearson M."/>
            <person name="Roberts A."/>
            <person name="Saif S."/>
            <person name="Shea T."/>
            <person name="Shenoy N."/>
            <person name="Sisk P."/>
            <person name="Stolte C."/>
            <person name="Sykes S."/>
            <person name="White J."/>
            <person name="Yandava C."/>
            <person name="Haas B."/>
            <person name="Nusbaum C."/>
            <person name="Birren B."/>
        </authorList>
    </citation>
    <scope>NUCLEOTIDE SEQUENCE</scope>
    <source>
        <strain evidence="5">ATCC 30864</strain>
    </source>
</reference>
<dbReference type="AlphaFoldDB" id="A0A0D2WII0"/>
<proteinExistence type="inferred from homology"/>
<organism evidence="4 5">
    <name type="scientific">Capsaspora owczarzaki (strain ATCC 30864)</name>
    <dbReference type="NCBI Taxonomy" id="595528"/>
    <lineage>
        <taxon>Eukaryota</taxon>
        <taxon>Filasterea</taxon>
        <taxon>Capsaspora</taxon>
    </lineage>
</organism>
<dbReference type="InterPro" id="IPR023696">
    <property type="entry name" value="Ureohydrolase_dom_sf"/>
</dbReference>
<dbReference type="CDD" id="cd09988">
    <property type="entry name" value="Formimidoylglutamase"/>
    <property type="match status" value="1"/>
</dbReference>
<name>A0A0D2WII0_CAPO3</name>
<dbReference type="InterPro" id="IPR006035">
    <property type="entry name" value="Ureohydrolase"/>
</dbReference>
<keyword evidence="2" id="KW-0378">Hydrolase</keyword>
<gene>
    <name evidence="4" type="ORF">CAOG_000429</name>
</gene>
<evidence type="ECO:0000256" key="3">
    <source>
        <dbReference type="PROSITE-ProRule" id="PRU00742"/>
    </source>
</evidence>
<dbReference type="PhylomeDB" id="A0A0D2WII0"/>
<dbReference type="Pfam" id="PF00491">
    <property type="entry name" value="Arginase"/>
    <property type="match status" value="1"/>
</dbReference>
<dbReference type="SUPFAM" id="SSF52768">
    <property type="entry name" value="Arginase/deacetylase"/>
    <property type="match status" value="1"/>
</dbReference>
<protein>
    <submittedName>
        <fullName evidence="4">Arginase</fullName>
    </submittedName>
</protein>
<keyword evidence="5" id="KW-1185">Reference proteome</keyword>
<dbReference type="EMBL" id="KE346360">
    <property type="protein sequence ID" value="KJE88853.1"/>
    <property type="molecule type" value="Genomic_DNA"/>
</dbReference>
<evidence type="ECO:0000256" key="1">
    <source>
        <dbReference type="ARBA" id="ARBA00022723"/>
    </source>
</evidence>
<dbReference type="STRING" id="595528.A0A0D2WII0"/>